<evidence type="ECO:0000313" key="1">
    <source>
        <dbReference type="EMBL" id="GLB42590.1"/>
    </source>
</evidence>
<organism evidence="1 2">
    <name type="scientific">Lyophyllum shimeji</name>
    <name type="common">Hon-shimeji</name>
    <name type="synonym">Tricholoma shimeji</name>
    <dbReference type="NCBI Taxonomy" id="47721"/>
    <lineage>
        <taxon>Eukaryota</taxon>
        <taxon>Fungi</taxon>
        <taxon>Dikarya</taxon>
        <taxon>Basidiomycota</taxon>
        <taxon>Agaricomycotina</taxon>
        <taxon>Agaricomycetes</taxon>
        <taxon>Agaricomycetidae</taxon>
        <taxon>Agaricales</taxon>
        <taxon>Tricholomatineae</taxon>
        <taxon>Lyophyllaceae</taxon>
        <taxon>Lyophyllum</taxon>
    </lineage>
</organism>
<comment type="caution">
    <text evidence="1">The sequence shown here is derived from an EMBL/GenBank/DDBJ whole genome shotgun (WGS) entry which is preliminary data.</text>
</comment>
<keyword evidence="2" id="KW-1185">Reference proteome</keyword>
<accession>A0A9P3PV52</accession>
<dbReference type="Proteomes" id="UP001063166">
    <property type="component" value="Unassembled WGS sequence"/>
</dbReference>
<dbReference type="EMBL" id="BRPK01000012">
    <property type="protein sequence ID" value="GLB42590.1"/>
    <property type="molecule type" value="Genomic_DNA"/>
</dbReference>
<evidence type="ECO:0008006" key="3">
    <source>
        <dbReference type="Google" id="ProtNLM"/>
    </source>
</evidence>
<name>A0A9P3PV52_LYOSH</name>
<dbReference type="AlphaFoldDB" id="A0A9P3PV52"/>
<dbReference type="OrthoDB" id="2788229at2759"/>
<evidence type="ECO:0000313" key="2">
    <source>
        <dbReference type="Proteomes" id="UP001063166"/>
    </source>
</evidence>
<reference evidence="1" key="1">
    <citation type="submission" date="2022-07" db="EMBL/GenBank/DDBJ databases">
        <title>The genome of Lyophyllum shimeji provides insight into the initial evolution of ectomycorrhizal fungal genome.</title>
        <authorList>
            <person name="Kobayashi Y."/>
            <person name="Shibata T."/>
            <person name="Hirakawa H."/>
            <person name="Shigenobu S."/>
            <person name="Nishiyama T."/>
            <person name="Yamada A."/>
            <person name="Hasebe M."/>
            <person name="Kawaguchi M."/>
        </authorList>
    </citation>
    <scope>NUCLEOTIDE SEQUENCE</scope>
    <source>
        <strain evidence="1">AT787</strain>
    </source>
</reference>
<protein>
    <recommendedName>
        <fullName evidence="3">F-box domain-containing protein</fullName>
    </recommendedName>
</protein>
<gene>
    <name evidence="1" type="ORF">LshimejAT787_1200390</name>
</gene>
<sequence length="371" mass="40963">MAAMNAPELPPELMDTILDHVGADRPTLVACNSVSTTFHAAARRKLFQAITIDTSMHREARNEKLLQVLLSNPQIVELIQHLSLITSSQMTRSAIDALHMLKGVPRALTIAHPSYALQWRKLDGDVRTAIMTLMQSVEHFTLNGVTDFPLELLRCCPRLRILEVLQSYPLGDQEDIMESALISRITGSPKGFAIQLESLRVPHPGPCRQFIVHALNNPKSVLSLSLLRSFESTIDDRDSIAHSQRVLDTAAGSLQHLETHVLPGFDTSAHLDLTKLAQLTHLRFFVFGGLRSPSLKWACDVLASLPFANSLEEVHLLVAGSFATVGNEATWQAVDRVLGDRGKHGRLRKGVHRHSRLLGQDLGQISEGEHG</sequence>
<proteinExistence type="predicted"/>